<comment type="caution">
    <text evidence="1">The sequence shown here is derived from an EMBL/GenBank/DDBJ whole genome shotgun (WGS) entry which is preliminary data.</text>
</comment>
<dbReference type="InterPro" id="IPR015867">
    <property type="entry name" value="N-reg_PII/ATP_PRibTrfase_C"/>
</dbReference>
<dbReference type="EMBL" id="LDUG01000025">
    <property type="protein sequence ID" value="KVW95551.1"/>
    <property type="molecule type" value="Genomic_DNA"/>
</dbReference>
<dbReference type="Pfam" id="PF11582">
    <property type="entry name" value="DUF3240"/>
    <property type="match status" value="1"/>
</dbReference>
<dbReference type="OrthoDB" id="8537254at2"/>
<dbReference type="InterPro" id="IPR021634">
    <property type="entry name" value="DUF3240"/>
</dbReference>
<reference evidence="1 2" key="1">
    <citation type="journal article" date="2015" name="Appl. Environ. Microbiol.">
        <title>Aerobic and Anaerobic Thiosulfate Oxidation by a Cold-Adapted, Subglacial Chemoautotroph.</title>
        <authorList>
            <person name="Harrold Z.R."/>
            <person name="Skidmore M.L."/>
            <person name="Hamilton T.L."/>
            <person name="Desch L."/>
            <person name="Amada K."/>
            <person name="van Gelder W."/>
            <person name="Glover K."/>
            <person name="Roden E.E."/>
            <person name="Boyd E.S."/>
        </authorList>
    </citation>
    <scope>NUCLEOTIDE SEQUENCE [LARGE SCALE GENOMIC DNA]</scope>
    <source>
        <strain evidence="1 2">RG</strain>
    </source>
</reference>
<dbReference type="Proteomes" id="UP000064243">
    <property type="component" value="Unassembled WGS sequence"/>
</dbReference>
<sequence length="100" mass="10921">MSELCLTLLCPPQAEERLLDLLLMLPNTTVFTSTPTAAHGLTHENLDQTEQVLGRARATEVEVIFAADDKAALLDALRQQFVGAGLRYWITPVVESGEIA</sequence>
<name>A0A119CVS1_THIDE</name>
<organism evidence="1 2">
    <name type="scientific">Thiobacillus denitrificans</name>
    <dbReference type="NCBI Taxonomy" id="36861"/>
    <lineage>
        <taxon>Bacteria</taxon>
        <taxon>Pseudomonadati</taxon>
        <taxon>Pseudomonadota</taxon>
        <taxon>Betaproteobacteria</taxon>
        <taxon>Nitrosomonadales</taxon>
        <taxon>Thiobacillaceae</taxon>
        <taxon>Thiobacillus</taxon>
    </lineage>
</organism>
<evidence type="ECO:0000313" key="2">
    <source>
        <dbReference type="Proteomes" id="UP000064243"/>
    </source>
</evidence>
<evidence type="ECO:0008006" key="3">
    <source>
        <dbReference type="Google" id="ProtNLM"/>
    </source>
</evidence>
<proteinExistence type="predicted"/>
<dbReference type="Gene3D" id="3.30.70.120">
    <property type="match status" value="1"/>
</dbReference>
<evidence type="ECO:0000313" key="1">
    <source>
        <dbReference type="EMBL" id="KVW95551.1"/>
    </source>
</evidence>
<protein>
    <recommendedName>
        <fullName evidence="3">DUF3240 domain-containing protein</fullName>
    </recommendedName>
</protein>
<dbReference type="PATRIC" id="fig|36861.3.peg.1731"/>
<gene>
    <name evidence="1" type="ORF">ABW22_10325</name>
</gene>
<dbReference type="AlphaFoldDB" id="A0A119CVS1"/>
<keyword evidence="2" id="KW-1185">Reference proteome</keyword>
<accession>A0A119CVS1</accession>
<dbReference type="RefSeq" id="WP_059755904.1">
    <property type="nucleotide sequence ID" value="NZ_LDUG01000025.1"/>
</dbReference>